<dbReference type="OrthoDB" id="8062037at2759"/>
<sequence length="590" mass="65297">MYVLADGVEYSRVIWFCKIRIHEPCRYSVLKNRIKLDAFEREGMESGGADGIKSSELEAGLWWRWTHGTSGLTASSSQISSLHDLNHHTCVNTTKIAAKTAPGSAVRCPKRSSRVLSTDNSANDLTWSRSSDAAPLFSVSTATHSSRIKAVCIKKKTMLSSSVSSRGLLNHSSNQASLKESLSSSPCMPSEREEKHANGSESSWSVTKRPIFHQKKRNAKSSSSQVTHGRAPRSAGPRTARFLHTTDIKAPNPEASVSAFSDLPLSQTLALDRDETLPRSTKPSSLPTSSSAISAALASSFSIKRQAYSTIDPLVHCARAILQDCIRNRRKEESSARKRSIETCNRLDVLETKAFAWPCDEVSKNRIMSSGSSSSSDEELSQLLSMDPLFGVEKADNRVASKLAKEEIYRQILQGDCGLSSSPDFQCLSPMAEVKGLPIEVRYQLPLALGTANEISKECTICQHCYGIGDHIVTLPCQHFFHACCVDKWLWNHTSCPLCRAEVYMDQETETQSTKHNFTECSLVDQERIRRQMRSSSQLGDFRPVVPEELELTVSCLTIEDDSDAEDESNSFICPTPHFATNTRDGFREN</sequence>
<dbReference type="GO" id="GO:0061630">
    <property type="term" value="F:ubiquitin protein ligase activity"/>
    <property type="evidence" value="ECO:0007669"/>
    <property type="project" value="UniProtKB-EC"/>
</dbReference>
<keyword evidence="7" id="KW-0862">Zinc</keyword>
<evidence type="ECO:0000256" key="2">
    <source>
        <dbReference type="ARBA" id="ARBA00012483"/>
    </source>
</evidence>
<dbReference type="KEGG" id="blac:94347938"/>
<evidence type="ECO:0000256" key="6">
    <source>
        <dbReference type="ARBA" id="ARBA00022786"/>
    </source>
</evidence>
<protein>
    <recommendedName>
        <fullName evidence="2">RING-type E3 ubiquitin transferase</fullName>
        <ecNumber evidence="2">2.3.2.27</ecNumber>
    </recommendedName>
</protein>
<evidence type="ECO:0000256" key="5">
    <source>
        <dbReference type="ARBA" id="ARBA00022771"/>
    </source>
</evidence>
<dbReference type="InterPro" id="IPR045191">
    <property type="entry name" value="MBR1/2-like"/>
</dbReference>
<evidence type="ECO:0000256" key="9">
    <source>
        <dbReference type="SAM" id="MobiDB-lite"/>
    </source>
</evidence>
<keyword evidence="12" id="KW-1185">Reference proteome</keyword>
<dbReference type="GO" id="GO:0008270">
    <property type="term" value="F:zinc ion binding"/>
    <property type="evidence" value="ECO:0007669"/>
    <property type="project" value="UniProtKB-KW"/>
</dbReference>
<dbReference type="PROSITE" id="PS50089">
    <property type="entry name" value="ZF_RING_2"/>
    <property type="match status" value="1"/>
</dbReference>
<dbReference type="EC" id="2.3.2.27" evidence="2"/>
<comment type="caution">
    <text evidence="11">The sequence shown here is derived from an EMBL/GenBank/DDBJ whole genome shotgun (WGS) entry which is preliminary data.</text>
</comment>
<evidence type="ECO:0000256" key="4">
    <source>
        <dbReference type="ARBA" id="ARBA00022723"/>
    </source>
</evidence>
<dbReference type="CDD" id="cd16454">
    <property type="entry name" value="RING-H2_PA-TM-RING"/>
    <property type="match status" value="1"/>
</dbReference>
<evidence type="ECO:0000313" key="11">
    <source>
        <dbReference type="EMBL" id="TDH68870.1"/>
    </source>
</evidence>
<keyword evidence="6" id="KW-0833">Ubl conjugation pathway</keyword>
<feature type="compositionally biased region" description="Basic residues" evidence="9">
    <location>
        <begin position="210"/>
        <end position="219"/>
    </location>
</feature>
<dbReference type="SMART" id="SM00184">
    <property type="entry name" value="RING"/>
    <property type="match status" value="1"/>
</dbReference>
<dbReference type="InterPro" id="IPR001841">
    <property type="entry name" value="Znf_RING"/>
</dbReference>
<dbReference type="Gene3D" id="3.30.40.10">
    <property type="entry name" value="Zinc/RING finger domain, C3HC4 (zinc finger)"/>
    <property type="match status" value="1"/>
</dbReference>
<keyword evidence="4" id="KW-0479">Metal-binding</keyword>
<keyword evidence="5 8" id="KW-0863">Zinc-finger</keyword>
<dbReference type="Pfam" id="PF13639">
    <property type="entry name" value="zf-RING_2"/>
    <property type="match status" value="1"/>
</dbReference>
<dbReference type="GeneID" id="94347938"/>
<evidence type="ECO:0000256" key="7">
    <source>
        <dbReference type="ARBA" id="ARBA00022833"/>
    </source>
</evidence>
<gene>
    <name evidence="11" type="ORF">CCR75_004179</name>
</gene>
<dbReference type="RefSeq" id="XP_067818369.1">
    <property type="nucleotide sequence ID" value="XM_067962267.1"/>
</dbReference>
<feature type="domain" description="RING-type" evidence="10">
    <location>
        <begin position="459"/>
        <end position="500"/>
    </location>
</feature>
<evidence type="ECO:0000256" key="1">
    <source>
        <dbReference type="ARBA" id="ARBA00000900"/>
    </source>
</evidence>
<keyword evidence="3" id="KW-0808">Transferase</keyword>
<accession>A0A976FL93</accession>
<evidence type="ECO:0000259" key="10">
    <source>
        <dbReference type="PROSITE" id="PS50089"/>
    </source>
</evidence>
<dbReference type="InterPro" id="IPR013083">
    <property type="entry name" value="Znf_RING/FYVE/PHD"/>
</dbReference>
<reference evidence="11 12" key="1">
    <citation type="journal article" date="2021" name="Genome Biol.">
        <title>AFLAP: assembly-free linkage analysis pipeline using k-mers from genome sequencing data.</title>
        <authorList>
            <person name="Fletcher K."/>
            <person name="Zhang L."/>
            <person name="Gil J."/>
            <person name="Han R."/>
            <person name="Cavanaugh K."/>
            <person name="Michelmore R."/>
        </authorList>
    </citation>
    <scope>NUCLEOTIDE SEQUENCE [LARGE SCALE GENOMIC DNA]</scope>
    <source>
        <strain evidence="11 12">SF5</strain>
    </source>
</reference>
<organism evidence="11 12">
    <name type="scientific">Bremia lactucae</name>
    <name type="common">Lettuce downy mildew</name>
    <dbReference type="NCBI Taxonomy" id="4779"/>
    <lineage>
        <taxon>Eukaryota</taxon>
        <taxon>Sar</taxon>
        <taxon>Stramenopiles</taxon>
        <taxon>Oomycota</taxon>
        <taxon>Peronosporomycetes</taxon>
        <taxon>Peronosporales</taxon>
        <taxon>Peronosporaceae</taxon>
        <taxon>Bremia</taxon>
    </lineage>
</organism>
<evidence type="ECO:0000313" key="12">
    <source>
        <dbReference type="Proteomes" id="UP000294530"/>
    </source>
</evidence>
<feature type="region of interest" description="Disordered" evidence="9">
    <location>
        <begin position="164"/>
        <end position="239"/>
    </location>
</feature>
<proteinExistence type="predicted"/>
<evidence type="ECO:0000256" key="8">
    <source>
        <dbReference type="PROSITE-ProRule" id="PRU00175"/>
    </source>
</evidence>
<feature type="compositionally biased region" description="Polar residues" evidence="9">
    <location>
        <begin position="164"/>
        <end position="187"/>
    </location>
</feature>
<dbReference type="PANTHER" id="PTHR22937:SF65">
    <property type="entry name" value="E3 UBIQUITIN-PROTEIN LIGASE ARK2C"/>
    <property type="match status" value="1"/>
</dbReference>
<evidence type="ECO:0000256" key="3">
    <source>
        <dbReference type="ARBA" id="ARBA00022679"/>
    </source>
</evidence>
<dbReference type="EMBL" id="SHOA02000019">
    <property type="protein sequence ID" value="TDH68870.1"/>
    <property type="molecule type" value="Genomic_DNA"/>
</dbReference>
<dbReference type="Proteomes" id="UP000294530">
    <property type="component" value="Unassembled WGS sequence"/>
</dbReference>
<dbReference type="AlphaFoldDB" id="A0A976FL93"/>
<dbReference type="SUPFAM" id="SSF57850">
    <property type="entry name" value="RING/U-box"/>
    <property type="match status" value="1"/>
</dbReference>
<dbReference type="PANTHER" id="PTHR22937">
    <property type="entry name" value="E3 UBIQUITIN-PROTEIN LIGASE RNF165"/>
    <property type="match status" value="1"/>
</dbReference>
<name>A0A976FL93_BRELC</name>
<comment type="catalytic activity">
    <reaction evidence="1">
        <text>S-ubiquitinyl-[E2 ubiquitin-conjugating enzyme]-L-cysteine + [acceptor protein]-L-lysine = [E2 ubiquitin-conjugating enzyme]-L-cysteine + N(6)-ubiquitinyl-[acceptor protein]-L-lysine.</text>
        <dbReference type="EC" id="2.3.2.27"/>
    </reaction>
</comment>